<protein>
    <recommendedName>
        <fullName evidence="1">Retrotransposon gag domain-containing protein</fullName>
    </recommendedName>
</protein>
<gene>
    <name evidence="2" type="ORF">EPI10_003666</name>
</gene>
<dbReference type="AlphaFoldDB" id="A0A5B6UI83"/>
<evidence type="ECO:0000313" key="2">
    <source>
        <dbReference type="EMBL" id="KAA3456928.1"/>
    </source>
</evidence>
<reference evidence="3" key="1">
    <citation type="journal article" date="2019" name="Plant Biotechnol. J.">
        <title>Genome sequencing of the Australian wild diploid species Gossypium australe highlights disease resistance and delayed gland morphogenesis.</title>
        <authorList>
            <person name="Cai Y."/>
            <person name="Cai X."/>
            <person name="Wang Q."/>
            <person name="Wang P."/>
            <person name="Zhang Y."/>
            <person name="Cai C."/>
            <person name="Xu Y."/>
            <person name="Wang K."/>
            <person name="Zhou Z."/>
            <person name="Wang C."/>
            <person name="Geng S."/>
            <person name="Li B."/>
            <person name="Dong Q."/>
            <person name="Hou Y."/>
            <person name="Wang H."/>
            <person name="Ai P."/>
            <person name="Liu Z."/>
            <person name="Yi F."/>
            <person name="Sun M."/>
            <person name="An G."/>
            <person name="Cheng J."/>
            <person name="Zhang Y."/>
            <person name="Shi Q."/>
            <person name="Xie Y."/>
            <person name="Shi X."/>
            <person name="Chang Y."/>
            <person name="Huang F."/>
            <person name="Chen Y."/>
            <person name="Hong S."/>
            <person name="Mi L."/>
            <person name="Sun Q."/>
            <person name="Zhang L."/>
            <person name="Zhou B."/>
            <person name="Peng R."/>
            <person name="Zhang X."/>
            <person name="Liu F."/>
        </authorList>
    </citation>
    <scope>NUCLEOTIDE SEQUENCE [LARGE SCALE GENOMIC DNA]</scope>
    <source>
        <strain evidence="3">cv. PA1801</strain>
    </source>
</reference>
<name>A0A5B6UI83_9ROSI</name>
<comment type="caution">
    <text evidence="2">The sequence shown here is derived from an EMBL/GenBank/DDBJ whole genome shotgun (WGS) entry which is preliminary data.</text>
</comment>
<dbReference type="PANTHER" id="PTHR35046:SF9">
    <property type="entry name" value="RNA-DIRECTED DNA POLYMERASE"/>
    <property type="match status" value="1"/>
</dbReference>
<proteinExistence type="predicted"/>
<dbReference type="EMBL" id="SMMG02000011">
    <property type="protein sequence ID" value="KAA3456928.1"/>
    <property type="molecule type" value="Genomic_DNA"/>
</dbReference>
<accession>A0A5B6UI83</accession>
<dbReference type="Proteomes" id="UP000325315">
    <property type="component" value="Unassembled WGS sequence"/>
</dbReference>
<dbReference type="InterPro" id="IPR005162">
    <property type="entry name" value="Retrotrans_gag_dom"/>
</dbReference>
<evidence type="ECO:0000313" key="3">
    <source>
        <dbReference type="Proteomes" id="UP000325315"/>
    </source>
</evidence>
<evidence type="ECO:0000259" key="1">
    <source>
        <dbReference type="Pfam" id="PF03732"/>
    </source>
</evidence>
<keyword evidence="3" id="KW-1185">Reference proteome</keyword>
<dbReference type="PANTHER" id="PTHR35046">
    <property type="entry name" value="ZINC KNUCKLE (CCHC-TYPE) FAMILY PROTEIN"/>
    <property type="match status" value="1"/>
</dbReference>
<feature type="domain" description="Retrotransposon gag" evidence="1">
    <location>
        <begin position="3"/>
        <end position="77"/>
    </location>
</feature>
<sequence length="92" mass="11250">MIWWDQLTTSRRQNGERPISTWAEMKSVMRRRFIPSYYHRTRSVEDYYKEMEVSMIRADVQEDRKTTMAQFLAGLNHDITNIVELQHYVENY</sequence>
<dbReference type="OrthoDB" id="1747743at2759"/>
<organism evidence="2 3">
    <name type="scientific">Gossypium australe</name>
    <dbReference type="NCBI Taxonomy" id="47621"/>
    <lineage>
        <taxon>Eukaryota</taxon>
        <taxon>Viridiplantae</taxon>
        <taxon>Streptophyta</taxon>
        <taxon>Embryophyta</taxon>
        <taxon>Tracheophyta</taxon>
        <taxon>Spermatophyta</taxon>
        <taxon>Magnoliopsida</taxon>
        <taxon>eudicotyledons</taxon>
        <taxon>Gunneridae</taxon>
        <taxon>Pentapetalae</taxon>
        <taxon>rosids</taxon>
        <taxon>malvids</taxon>
        <taxon>Malvales</taxon>
        <taxon>Malvaceae</taxon>
        <taxon>Malvoideae</taxon>
        <taxon>Gossypium</taxon>
    </lineage>
</organism>
<dbReference type="Pfam" id="PF03732">
    <property type="entry name" value="Retrotrans_gag"/>
    <property type="match status" value="1"/>
</dbReference>